<dbReference type="AlphaFoldDB" id="A0A1H8APV9"/>
<dbReference type="GO" id="GO:0051604">
    <property type="term" value="P:protein maturation"/>
    <property type="evidence" value="ECO:0007669"/>
    <property type="project" value="InterPro"/>
</dbReference>
<evidence type="ECO:0000313" key="7">
    <source>
        <dbReference type="Proteomes" id="UP000199459"/>
    </source>
</evidence>
<feature type="binding site" evidence="5">
    <location>
        <position position="92"/>
    </location>
    <ligand>
        <name>Zn(2+)</name>
        <dbReference type="ChEBI" id="CHEBI:29105"/>
    </ligand>
</feature>
<dbReference type="Gene3D" id="3.30.2320.80">
    <property type="match status" value="1"/>
</dbReference>
<dbReference type="Proteomes" id="UP000199459">
    <property type="component" value="Unassembled WGS sequence"/>
</dbReference>
<dbReference type="HAMAP" id="MF_00213">
    <property type="entry name" value="HypA_HybF"/>
    <property type="match status" value="1"/>
</dbReference>
<dbReference type="OrthoDB" id="288014at2"/>
<dbReference type="RefSeq" id="WP_090627180.1">
    <property type="nucleotide sequence ID" value="NZ_FOCP01000001.1"/>
</dbReference>
<dbReference type="InterPro" id="IPR000688">
    <property type="entry name" value="HypA/HybF"/>
</dbReference>
<dbReference type="STRING" id="917.SAMN05216326_11167"/>
<comment type="similarity">
    <text evidence="1 5">Belongs to the HypA/HybF family.</text>
</comment>
<dbReference type="InterPro" id="IPR020538">
    <property type="entry name" value="Hydgase_Ni_incorp_HypA/HybF_CS"/>
</dbReference>
<dbReference type="PANTHER" id="PTHR34535:SF3">
    <property type="entry name" value="HYDROGENASE MATURATION FACTOR HYPA"/>
    <property type="match status" value="1"/>
</dbReference>
<dbReference type="PROSITE" id="PS01249">
    <property type="entry name" value="HYPA"/>
    <property type="match status" value="1"/>
</dbReference>
<dbReference type="NCBIfam" id="TIGR00100">
    <property type="entry name" value="hypA"/>
    <property type="match status" value="1"/>
</dbReference>
<dbReference type="PIRSF" id="PIRSF004761">
    <property type="entry name" value="Hydrgn_mat_HypA"/>
    <property type="match status" value="1"/>
</dbReference>
<reference evidence="6 7" key="1">
    <citation type="submission" date="2016-10" db="EMBL/GenBank/DDBJ databases">
        <authorList>
            <person name="de Groot N.N."/>
        </authorList>
    </citation>
    <scope>NUCLEOTIDE SEQUENCE [LARGE SCALE GENOMIC DNA]</scope>
    <source>
        <strain evidence="6 7">Nm22</strain>
    </source>
</reference>
<dbReference type="EMBL" id="FOCP01000001">
    <property type="protein sequence ID" value="SEM72546.1"/>
    <property type="molecule type" value="Genomic_DNA"/>
</dbReference>
<keyword evidence="3 5" id="KW-0479">Metal-binding</keyword>
<accession>A0A1H8APV9</accession>
<evidence type="ECO:0000256" key="4">
    <source>
        <dbReference type="ARBA" id="ARBA00022833"/>
    </source>
</evidence>
<evidence type="ECO:0000256" key="3">
    <source>
        <dbReference type="ARBA" id="ARBA00022723"/>
    </source>
</evidence>
<evidence type="ECO:0000256" key="2">
    <source>
        <dbReference type="ARBA" id="ARBA00022596"/>
    </source>
</evidence>
<sequence length="113" mass="12423">MHELSLAENMLQIIEEAAAEQGFTRVKTIWVEIGQLSCVEKDALRFCFSTIVDGTVAQQAALEIIDIPGRGRCVQCGCEASISTLYDACPNCGCYATDVIRGNEMRITEMEVE</sequence>
<evidence type="ECO:0000256" key="1">
    <source>
        <dbReference type="ARBA" id="ARBA00010748"/>
    </source>
</evidence>
<evidence type="ECO:0000313" key="6">
    <source>
        <dbReference type="EMBL" id="SEM72546.1"/>
    </source>
</evidence>
<proteinExistence type="inferred from homology"/>
<keyword evidence="2 5" id="KW-0533">Nickel</keyword>
<feature type="binding site" evidence="5">
    <location>
        <position position="76"/>
    </location>
    <ligand>
        <name>Zn(2+)</name>
        <dbReference type="ChEBI" id="CHEBI:29105"/>
    </ligand>
</feature>
<dbReference type="GO" id="GO:0016151">
    <property type="term" value="F:nickel cation binding"/>
    <property type="evidence" value="ECO:0007669"/>
    <property type="project" value="UniProtKB-UniRule"/>
</dbReference>
<evidence type="ECO:0000256" key="5">
    <source>
        <dbReference type="HAMAP-Rule" id="MF_00213"/>
    </source>
</evidence>
<dbReference type="Pfam" id="PF01155">
    <property type="entry name" value="HypA"/>
    <property type="match status" value="1"/>
</dbReference>
<comment type="function">
    <text evidence="5">Involved in the maturation of [NiFe] hydrogenases. Required for nickel insertion into the metal center of the hydrogenase.</text>
</comment>
<feature type="binding site" evidence="5">
    <location>
        <position position="73"/>
    </location>
    <ligand>
        <name>Zn(2+)</name>
        <dbReference type="ChEBI" id="CHEBI:29105"/>
    </ligand>
</feature>
<dbReference type="PANTHER" id="PTHR34535">
    <property type="entry name" value="HYDROGENASE MATURATION FACTOR HYPA"/>
    <property type="match status" value="1"/>
</dbReference>
<keyword evidence="4 5" id="KW-0862">Zinc</keyword>
<protein>
    <recommendedName>
        <fullName evidence="5">Hydrogenase maturation factor HypA</fullName>
    </recommendedName>
</protein>
<name>A0A1H8APV9_9PROT</name>
<feature type="binding site" evidence="5">
    <location>
        <position position="2"/>
    </location>
    <ligand>
        <name>Ni(2+)</name>
        <dbReference type="ChEBI" id="CHEBI:49786"/>
    </ligand>
</feature>
<organism evidence="6 7">
    <name type="scientific">Nitrosomonas marina</name>
    <dbReference type="NCBI Taxonomy" id="917"/>
    <lineage>
        <taxon>Bacteria</taxon>
        <taxon>Pseudomonadati</taxon>
        <taxon>Pseudomonadota</taxon>
        <taxon>Betaproteobacteria</taxon>
        <taxon>Nitrosomonadales</taxon>
        <taxon>Nitrosomonadaceae</taxon>
        <taxon>Nitrosomonas</taxon>
    </lineage>
</organism>
<dbReference type="GO" id="GO:0008270">
    <property type="term" value="F:zinc ion binding"/>
    <property type="evidence" value="ECO:0007669"/>
    <property type="project" value="UniProtKB-UniRule"/>
</dbReference>
<feature type="binding site" evidence="5">
    <location>
        <position position="89"/>
    </location>
    <ligand>
        <name>Zn(2+)</name>
        <dbReference type="ChEBI" id="CHEBI:29105"/>
    </ligand>
</feature>
<gene>
    <name evidence="5" type="primary">hypA</name>
    <name evidence="6" type="ORF">SAMN05216325_101265</name>
</gene>